<dbReference type="Gene3D" id="3.40.50.10780">
    <property type="entry name" value="Dipeptide transport protein"/>
    <property type="match status" value="1"/>
</dbReference>
<dbReference type="InterPro" id="IPR027476">
    <property type="entry name" value="DppA_N"/>
</dbReference>
<dbReference type="Proteomes" id="UP000676917">
    <property type="component" value="Unassembled WGS sequence"/>
</dbReference>
<comment type="caution">
    <text evidence="3">The sequence shown here is derived from an EMBL/GenBank/DDBJ whole genome shotgun (WGS) entry which is preliminary data.</text>
</comment>
<feature type="binding site" evidence="2">
    <location>
        <position position="60"/>
    </location>
    <ligand>
        <name>Zn(2+)</name>
        <dbReference type="ChEBI" id="CHEBI:29105"/>
        <label>2</label>
    </ligand>
</feature>
<keyword evidence="2" id="KW-0862">Zinc</keyword>
<organism evidence="3 4">
    <name type="scientific">Ornithinibacillus bavariensis</name>
    <dbReference type="NCBI Taxonomy" id="545502"/>
    <lineage>
        <taxon>Bacteria</taxon>
        <taxon>Bacillati</taxon>
        <taxon>Bacillota</taxon>
        <taxon>Bacilli</taxon>
        <taxon>Bacillales</taxon>
        <taxon>Bacillaceae</taxon>
        <taxon>Ornithinibacillus</taxon>
    </lineage>
</organism>
<dbReference type="RefSeq" id="WP_212920372.1">
    <property type="nucleotide sequence ID" value="NZ_BORP01000002.1"/>
</dbReference>
<evidence type="ECO:0000256" key="2">
    <source>
        <dbReference type="PIRSR" id="PIRSR015853-2"/>
    </source>
</evidence>
<dbReference type="EMBL" id="BORP01000002">
    <property type="protein sequence ID" value="GIO26871.1"/>
    <property type="molecule type" value="Genomic_DNA"/>
</dbReference>
<dbReference type="GO" id="GO:0046872">
    <property type="term" value="F:metal ion binding"/>
    <property type="evidence" value="ECO:0007669"/>
    <property type="project" value="UniProtKB-KW"/>
</dbReference>
<evidence type="ECO:0000313" key="4">
    <source>
        <dbReference type="Proteomes" id="UP000676917"/>
    </source>
</evidence>
<gene>
    <name evidence="3" type="primary">dppA</name>
    <name evidence="3" type="ORF">J43TS3_14820</name>
</gene>
<keyword evidence="4" id="KW-1185">Reference proteome</keyword>
<feature type="binding site" evidence="2">
    <location>
        <position position="8"/>
    </location>
    <ligand>
        <name>Zn(2+)</name>
        <dbReference type="ChEBI" id="CHEBI:29105"/>
        <label>2</label>
    </ligand>
</feature>
<dbReference type="Gene3D" id="3.30.1360.130">
    <property type="entry name" value="Dipeptide transport protein"/>
    <property type="match status" value="1"/>
</dbReference>
<feature type="binding site" evidence="2">
    <location>
        <position position="104"/>
    </location>
    <ligand>
        <name>Zn(2+)</name>
        <dbReference type="ChEBI" id="CHEBI:29105"/>
        <label>2</label>
    </ligand>
</feature>
<feature type="active site" description="Nucleophile" evidence="1">
    <location>
        <position position="115"/>
    </location>
</feature>
<feature type="binding site" evidence="2">
    <location>
        <position position="8"/>
    </location>
    <ligand>
        <name>Zn(2+)</name>
        <dbReference type="ChEBI" id="CHEBI:29105"/>
        <label>1</label>
    </ligand>
</feature>
<keyword evidence="2" id="KW-0479">Metal-binding</keyword>
<protein>
    <submittedName>
        <fullName evidence="3">D-aminopeptidase</fullName>
    </submittedName>
</protein>
<dbReference type="PIRSF" id="PIRSF015853">
    <property type="entry name" value="Pep_DppA"/>
    <property type="match status" value="1"/>
</dbReference>
<dbReference type="InterPro" id="IPR036177">
    <property type="entry name" value="Peptidase_M55_sf"/>
</dbReference>
<feature type="binding site" evidence="2">
    <location>
        <position position="133"/>
    </location>
    <ligand>
        <name>Zn(2+)</name>
        <dbReference type="ChEBI" id="CHEBI:29105"/>
        <label>2</label>
    </ligand>
</feature>
<feature type="binding site" evidence="2">
    <location>
        <position position="10"/>
    </location>
    <ligand>
        <name>Zn(2+)</name>
        <dbReference type="ChEBI" id="CHEBI:29105"/>
        <label>1</label>
    </ligand>
</feature>
<accession>A0A919X6K4</accession>
<dbReference type="Pfam" id="PF04951">
    <property type="entry name" value="Peptidase_M55"/>
    <property type="match status" value="1"/>
</dbReference>
<evidence type="ECO:0000256" key="1">
    <source>
        <dbReference type="PIRSR" id="PIRSR015853-1"/>
    </source>
</evidence>
<evidence type="ECO:0000313" key="3">
    <source>
        <dbReference type="EMBL" id="GIO26871.1"/>
    </source>
</evidence>
<dbReference type="InterPro" id="IPR007035">
    <property type="entry name" value="Peptidase_M55"/>
</dbReference>
<name>A0A919X6K4_9BACI</name>
<proteinExistence type="predicted"/>
<reference evidence="3" key="1">
    <citation type="submission" date="2021-03" db="EMBL/GenBank/DDBJ databases">
        <title>Antimicrobial resistance genes in bacteria isolated from Japanese honey, and their potential for conferring macrolide and lincosamide resistance in the American foulbrood pathogen Paenibacillus larvae.</title>
        <authorList>
            <person name="Okamoto M."/>
            <person name="Kumagai M."/>
            <person name="Kanamori H."/>
            <person name="Takamatsu D."/>
        </authorList>
    </citation>
    <scope>NUCLEOTIDE SEQUENCE</scope>
    <source>
        <strain evidence="3">J43TS3</strain>
    </source>
</reference>
<dbReference type="CDD" id="cd08663">
    <property type="entry name" value="DAP_dppA_1"/>
    <property type="match status" value="1"/>
</dbReference>
<sequence>MKLYLSVDMEGITGLPDYTYVSASMHNYERARKIMTDETNYVIGAAFKNGCSEVLVNDSHMKMNNILIDQLHPDAQLITGDVKTYSMVHGLDDSFSGAMFIGYHSRAGMPGVMSHSMIHMVRNFYVNDLQVGELGMNAFVAGHYGVPILLVSGDDQTAIEAEELIPNVTTAIVKQAISRSATKSLTPKKAGELLQEKVKQAITYRDQVEPLIPPTNPTIRVEFVNYGAAEWASMMPGTEIIPGTTMVQYQAKDMLEAYRATLVMIELAYNTKYA</sequence>
<dbReference type="AlphaFoldDB" id="A0A919X6K4"/>
<dbReference type="SUPFAM" id="SSF63992">
    <property type="entry name" value="Dipeptide transport protein"/>
    <property type="match status" value="1"/>
</dbReference>